<sequence>MATADEIRQLAATLANLADKIAEREREQPREPERAMPERLLLTVEEAAQYLGVGRTLMYDLIRNGQIASVQINTLRRVSRNAVDEYAARVISQQNAA</sequence>
<dbReference type="RefSeq" id="WP_132875498.1">
    <property type="nucleotide sequence ID" value="NZ_SLXQ01000001.1"/>
</dbReference>
<organism evidence="2 3">
    <name type="scientific">Tamaricihabitans halophyticus</name>
    <dbReference type="NCBI Taxonomy" id="1262583"/>
    <lineage>
        <taxon>Bacteria</taxon>
        <taxon>Bacillati</taxon>
        <taxon>Actinomycetota</taxon>
        <taxon>Actinomycetes</taxon>
        <taxon>Pseudonocardiales</taxon>
        <taxon>Pseudonocardiaceae</taxon>
        <taxon>Tamaricihabitans</taxon>
    </lineage>
</organism>
<name>A0A4R2R4N2_9PSEU</name>
<evidence type="ECO:0000259" key="1">
    <source>
        <dbReference type="Pfam" id="PF12728"/>
    </source>
</evidence>
<proteinExistence type="predicted"/>
<dbReference type="Pfam" id="PF12728">
    <property type="entry name" value="HTH_17"/>
    <property type="match status" value="1"/>
</dbReference>
<dbReference type="Proteomes" id="UP000294911">
    <property type="component" value="Unassembled WGS sequence"/>
</dbReference>
<evidence type="ECO:0000313" key="3">
    <source>
        <dbReference type="Proteomes" id="UP000294911"/>
    </source>
</evidence>
<accession>A0A4R2R4N2</accession>
<keyword evidence="3" id="KW-1185">Reference proteome</keyword>
<evidence type="ECO:0000313" key="2">
    <source>
        <dbReference type="EMBL" id="TCP56967.1"/>
    </source>
</evidence>
<dbReference type="EMBL" id="SLXQ01000001">
    <property type="protein sequence ID" value="TCP56967.1"/>
    <property type="molecule type" value="Genomic_DNA"/>
</dbReference>
<dbReference type="OrthoDB" id="3789542at2"/>
<dbReference type="GO" id="GO:0003677">
    <property type="term" value="F:DNA binding"/>
    <property type="evidence" value="ECO:0007669"/>
    <property type="project" value="InterPro"/>
</dbReference>
<reference evidence="2 3" key="1">
    <citation type="submission" date="2019-03" db="EMBL/GenBank/DDBJ databases">
        <title>Genomic Encyclopedia of Type Strains, Phase IV (KMG-IV): sequencing the most valuable type-strain genomes for metagenomic binning, comparative biology and taxonomic classification.</title>
        <authorList>
            <person name="Goeker M."/>
        </authorList>
    </citation>
    <scope>NUCLEOTIDE SEQUENCE [LARGE SCALE GENOMIC DNA]</scope>
    <source>
        <strain evidence="2 3">DSM 45765</strain>
    </source>
</reference>
<dbReference type="NCBIfam" id="TIGR01764">
    <property type="entry name" value="excise"/>
    <property type="match status" value="1"/>
</dbReference>
<protein>
    <submittedName>
        <fullName evidence="2">Excisionase family DNA binding protein</fullName>
    </submittedName>
</protein>
<gene>
    <name evidence="2" type="ORF">EV191_101917</name>
</gene>
<dbReference type="InterPro" id="IPR041657">
    <property type="entry name" value="HTH_17"/>
</dbReference>
<dbReference type="InterPro" id="IPR038148">
    <property type="entry name" value="Tn1545/Tn916_Xis"/>
</dbReference>
<dbReference type="Gene3D" id="3.90.105.50">
    <property type="match status" value="1"/>
</dbReference>
<dbReference type="AlphaFoldDB" id="A0A4R2R4N2"/>
<comment type="caution">
    <text evidence="2">The sequence shown here is derived from an EMBL/GenBank/DDBJ whole genome shotgun (WGS) entry which is preliminary data.</text>
</comment>
<feature type="domain" description="Helix-turn-helix" evidence="1">
    <location>
        <begin position="41"/>
        <end position="89"/>
    </location>
</feature>
<dbReference type="InterPro" id="IPR010093">
    <property type="entry name" value="SinI_DNA-bd"/>
</dbReference>